<dbReference type="AlphaFoldDB" id="A0A413V8U4"/>
<dbReference type="Proteomes" id="UP000284379">
    <property type="component" value="Unassembled WGS sequence"/>
</dbReference>
<dbReference type="EMBL" id="QSGO01000029">
    <property type="protein sequence ID" value="RHB30022.1"/>
    <property type="molecule type" value="Genomic_DNA"/>
</dbReference>
<protein>
    <submittedName>
        <fullName evidence="7">Acetyltransferase</fullName>
    </submittedName>
</protein>
<keyword evidence="4 7" id="KW-0808">Transferase</keyword>
<organism evidence="7 8">
    <name type="scientific">Bacteroides nordii</name>
    <dbReference type="NCBI Taxonomy" id="291645"/>
    <lineage>
        <taxon>Bacteria</taxon>
        <taxon>Pseudomonadati</taxon>
        <taxon>Bacteroidota</taxon>
        <taxon>Bacteroidia</taxon>
        <taxon>Bacteroidales</taxon>
        <taxon>Bacteroidaceae</taxon>
        <taxon>Bacteroides</taxon>
    </lineage>
</organism>
<accession>A0A413V8U4</accession>
<comment type="subcellular location">
    <subcellularLocation>
        <location evidence="1">Cell inner membrane</location>
    </subcellularLocation>
</comment>
<evidence type="ECO:0000256" key="5">
    <source>
        <dbReference type="ARBA" id="ARBA00023136"/>
    </source>
</evidence>
<name>A0A413V8U4_9BACE</name>
<dbReference type="Pfam" id="PF03279">
    <property type="entry name" value="Lip_A_acyltrans"/>
    <property type="match status" value="1"/>
</dbReference>
<gene>
    <name evidence="7" type="ORF">DW888_19280</name>
</gene>
<keyword evidence="6" id="KW-0012">Acyltransferase</keyword>
<comment type="caution">
    <text evidence="7">The sequence shown here is derived from an EMBL/GenBank/DDBJ whole genome shotgun (WGS) entry which is preliminary data.</text>
</comment>
<dbReference type="CDD" id="cd07984">
    <property type="entry name" value="LPLAT_LABLAT-like"/>
    <property type="match status" value="1"/>
</dbReference>
<evidence type="ECO:0000313" key="8">
    <source>
        <dbReference type="Proteomes" id="UP000284379"/>
    </source>
</evidence>
<keyword evidence="2" id="KW-1003">Cell membrane</keyword>
<dbReference type="RefSeq" id="WP_007483882.1">
    <property type="nucleotide sequence ID" value="NZ_CABJFV010000029.1"/>
</dbReference>
<keyword evidence="5" id="KW-0472">Membrane</keyword>
<evidence type="ECO:0000256" key="4">
    <source>
        <dbReference type="ARBA" id="ARBA00022679"/>
    </source>
</evidence>
<evidence type="ECO:0000313" key="7">
    <source>
        <dbReference type="EMBL" id="RHB30022.1"/>
    </source>
</evidence>
<sequence length="312" mass="37752">MNILYSTTYLICYTISILPYWVLYRISDILYVLLYHLIKYKRKIVRNNLHISFPHKEKHEILTIEKEFYSFLCDQFVETIKLCSISEKEISKRMLFEGLPEMLNGLKNENKNFAFLYMSHYGNWEWLSLLATKVHKQNSQIVNGYIYYPLKNKVFDKILFKLRNRFGGKSITIKETIQRIIELKENSRKAIIAFVSDQAPLWSGKYHWSNFFQWETPVVTGAEQIGKHVDALIFYAEMERIKRGYYRCKISRMIDDIQQYADYEVTDLFMSKLEQSIHKAPSYWLWTHNRWIRTREEIMVWYKRIIHKKENV</sequence>
<dbReference type="PANTHER" id="PTHR30606">
    <property type="entry name" value="LIPID A BIOSYNTHESIS LAUROYL ACYLTRANSFERASE"/>
    <property type="match status" value="1"/>
</dbReference>
<dbReference type="PANTHER" id="PTHR30606:SF10">
    <property type="entry name" value="PHOSPHATIDYLINOSITOL MANNOSIDE ACYLTRANSFERASE"/>
    <property type="match status" value="1"/>
</dbReference>
<evidence type="ECO:0000256" key="1">
    <source>
        <dbReference type="ARBA" id="ARBA00004533"/>
    </source>
</evidence>
<dbReference type="GO" id="GO:0009247">
    <property type="term" value="P:glycolipid biosynthetic process"/>
    <property type="evidence" value="ECO:0007669"/>
    <property type="project" value="UniProtKB-ARBA"/>
</dbReference>
<evidence type="ECO:0000256" key="6">
    <source>
        <dbReference type="ARBA" id="ARBA00023315"/>
    </source>
</evidence>
<proteinExistence type="predicted"/>
<evidence type="ECO:0000256" key="2">
    <source>
        <dbReference type="ARBA" id="ARBA00022475"/>
    </source>
</evidence>
<keyword evidence="3" id="KW-0997">Cell inner membrane</keyword>
<dbReference type="InterPro" id="IPR004960">
    <property type="entry name" value="LipA_acyltrans"/>
</dbReference>
<dbReference type="GO" id="GO:0016746">
    <property type="term" value="F:acyltransferase activity"/>
    <property type="evidence" value="ECO:0007669"/>
    <property type="project" value="UniProtKB-KW"/>
</dbReference>
<dbReference type="GO" id="GO:0005886">
    <property type="term" value="C:plasma membrane"/>
    <property type="evidence" value="ECO:0007669"/>
    <property type="project" value="UniProtKB-SubCell"/>
</dbReference>
<evidence type="ECO:0000256" key="3">
    <source>
        <dbReference type="ARBA" id="ARBA00022519"/>
    </source>
</evidence>
<reference evidence="7 8" key="1">
    <citation type="submission" date="2018-08" db="EMBL/GenBank/DDBJ databases">
        <title>A genome reference for cultivated species of the human gut microbiota.</title>
        <authorList>
            <person name="Zou Y."/>
            <person name="Xue W."/>
            <person name="Luo G."/>
        </authorList>
    </citation>
    <scope>NUCLEOTIDE SEQUENCE [LARGE SCALE GENOMIC DNA]</scope>
    <source>
        <strain evidence="7 8">AM40-30BH</strain>
    </source>
</reference>